<dbReference type="SMART" id="SM00642">
    <property type="entry name" value="Aamy"/>
    <property type="match status" value="1"/>
</dbReference>
<dbReference type="Proteomes" id="UP000327157">
    <property type="component" value="Chromosome 1"/>
</dbReference>
<accession>A0A5N5F5C8</accession>
<dbReference type="Gene3D" id="2.60.40.1180">
    <property type="entry name" value="Golgi alpha-mannosidase II"/>
    <property type="match status" value="1"/>
</dbReference>
<dbReference type="EMBL" id="SMOL01000768">
    <property type="protein sequence ID" value="KAB2597973.1"/>
    <property type="molecule type" value="Genomic_DNA"/>
</dbReference>
<dbReference type="SUPFAM" id="SSF51011">
    <property type="entry name" value="Glycosyl hydrolase domain"/>
    <property type="match status" value="1"/>
</dbReference>
<dbReference type="Gene3D" id="3.20.20.80">
    <property type="entry name" value="Glycosidases"/>
    <property type="match status" value="1"/>
</dbReference>
<reference evidence="4 5" key="1">
    <citation type="submission" date="2019-09" db="EMBL/GenBank/DDBJ databases">
        <authorList>
            <person name="Ou C."/>
        </authorList>
    </citation>
    <scope>NUCLEOTIDE SEQUENCE [LARGE SCALE GENOMIC DNA]</scope>
    <source>
        <strain evidence="4">S2</strain>
        <tissue evidence="4">Leaf</tissue>
    </source>
</reference>
<dbReference type="SUPFAM" id="SSF81296">
    <property type="entry name" value="E set domains"/>
    <property type="match status" value="2"/>
</dbReference>
<sequence length="977" mass="108361">MPLLYSSSFLLYRPPSTAPTTNRHFPPQRPATCPSSSLRRRLASERKTLLPPLPLRSAGVFRHPNLQCSLSSSVSMSAEEEPTSTSQRGEQLQSGFLYSRAFWVSESIIAWNVDVGNGSCYLFASKTAALSCSSDGILGEDIKVKLEEDKHGLPENVKEKFPYIKDYRAFNVPPDLDAKPLLKCQLAVATFDANGRCSDATGLQLPGILDELFSYNGPLGALYSEESVSLYLWAPTAREVCVCIYKEPLGGGNPLEVVQLEEVNGVWSTKGPKSWEGCYYVYEVSVYHPSTLKIEKCYANDPYARGLSSDGRRTLLVNLDSDDIKPEGWDKLADEKPDINTFSDISIYELHIRDFSANDQTVHSEFCGGYLAFTLQDSAGAFHLKKLSNAGITHVHLLPAYQFAGVDDEKENWKSVDFKILEKFAPDSDEQQALITAIQNDDGYNWGYNPVLWGVPKGSYASNANGTYRAIEFRKMVQALNRYGLRVVLDAVYNHLSESGPYSVNSVLDKIVPGYYLRRNTDGFIENSTCVNNTASEHFMVERLIVDDLLHWAVDYKVDGFRFDLMGHIMRRTMVKAKDALCSLTKERDGVDGSSIYIYGEGWDFGEVANNGRGINASQSNLRGTGIGSFNDRIRDAILGGSPFGHPLQQGFVTGLLLQPNGHDHGPESVAKHMLAESKDHIQVGMAANLRDFVLTDCEGKEVKGAEVLTYGGTPVAYTLSPTETINYVSAHDNETLFDIVALKTSMEISLEERCRINHLATSVIALGQGIPFFHAGDELLRSKSLDRDSYNSGDWFNRLDFTYSSNNWGVGLPPKEKNEHSWPLMKPRLADPSFKPQKSHILAAVENFSNLLRIRYSSPLFRLRTANAIQERVRFHNTGPSLVPGVIVMSIEDGHEGMPGLSQLDPIFSYIVVIINACPTEVSFASPPLRSRTLQLHPVQVTSTDEIVKSSTYDGSSGCFTVPPRTTSVFVEPRRV</sequence>
<dbReference type="InterPro" id="IPR040671">
    <property type="entry name" value="Pullulanase_N2"/>
</dbReference>
<evidence type="ECO:0000313" key="4">
    <source>
        <dbReference type="EMBL" id="KAB2597973.1"/>
    </source>
</evidence>
<feature type="domain" description="Glycosyl hydrolase family 13 catalytic" evidence="3">
    <location>
        <begin position="432"/>
        <end position="810"/>
    </location>
</feature>
<dbReference type="Gene3D" id="2.60.40.1130">
    <property type="entry name" value="Rab geranylgeranyltransferase alpha-subunit, insert domain"/>
    <property type="match status" value="1"/>
</dbReference>
<dbReference type="CDD" id="cd02860">
    <property type="entry name" value="E_set_Pullulanase"/>
    <property type="match status" value="1"/>
</dbReference>
<dbReference type="GO" id="GO:0051060">
    <property type="term" value="F:pullulanase activity"/>
    <property type="evidence" value="ECO:0007669"/>
    <property type="project" value="InterPro"/>
</dbReference>
<dbReference type="InterPro" id="IPR004193">
    <property type="entry name" value="Glyco_hydro_13_N"/>
</dbReference>
<comment type="caution">
    <text evidence="4">The sequence shown here is derived from an EMBL/GenBank/DDBJ whole genome shotgun (WGS) entry which is preliminary data.</text>
</comment>
<dbReference type="InterPro" id="IPR014756">
    <property type="entry name" value="Ig_E-set"/>
</dbReference>
<organism evidence="4 5">
    <name type="scientific">Pyrus ussuriensis x Pyrus communis</name>
    <dbReference type="NCBI Taxonomy" id="2448454"/>
    <lineage>
        <taxon>Eukaryota</taxon>
        <taxon>Viridiplantae</taxon>
        <taxon>Streptophyta</taxon>
        <taxon>Embryophyta</taxon>
        <taxon>Tracheophyta</taxon>
        <taxon>Spermatophyta</taxon>
        <taxon>Magnoliopsida</taxon>
        <taxon>eudicotyledons</taxon>
        <taxon>Gunneridae</taxon>
        <taxon>Pentapetalae</taxon>
        <taxon>rosids</taxon>
        <taxon>fabids</taxon>
        <taxon>Rosales</taxon>
        <taxon>Rosaceae</taxon>
        <taxon>Amygdaloideae</taxon>
        <taxon>Maleae</taxon>
        <taxon>Pyrus</taxon>
    </lineage>
</organism>
<feature type="region of interest" description="Disordered" evidence="2">
    <location>
        <begin position="17"/>
        <end position="37"/>
    </location>
</feature>
<dbReference type="InterPro" id="IPR013780">
    <property type="entry name" value="Glyco_hydro_b"/>
</dbReference>
<dbReference type="InterPro" id="IPR011839">
    <property type="entry name" value="Pullul_strch"/>
</dbReference>
<reference evidence="4 5" key="3">
    <citation type="submission" date="2019-11" db="EMBL/GenBank/DDBJ databases">
        <title>A de novo genome assembly of a pear dwarfing rootstock.</title>
        <authorList>
            <person name="Wang F."/>
            <person name="Wang J."/>
            <person name="Li S."/>
            <person name="Zhang Y."/>
            <person name="Fang M."/>
            <person name="Ma L."/>
            <person name="Zhao Y."/>
            <person name="Jiang S."/>
        </authorList>
    </citation>
    <scope>NUCLEOTIDE SEQUENCE [LARGE SCALE GENOMIC DNA]</scope>
    <source>
        <strain evidence="4">S2</strain>
        <tissue evidence="4">Leaf</tissue>
    </source>
</reference>
<dbReference type="SUPFAM" id="SSF51445">
    <property type="entry name" value="(Trans)glycosidases"/>
    <property type="match status" value="1"/>
</dbReference>
<dbReference type="InterPro" id="IPR013783">
    <property type="entry name" value="Ig-like_fold"/>
</dbReference>
<proteinExistence type="inferred from homology"/>
<gene>
    <name evidence="4" type="ORF">D8674_000893</name>
</gene>
<dbReference type="Gene3D" id="2.60.40.10">
    <property type="entry name" value="Immunoglobulins"/>
    <property type="match status" value="1"/>
</dbReference>
<reference evidence="5" key="2">
    <citation type="submission" date="2019-10" db="EMBL/GenBank/DDBJ databases">
        <title>A de novo genome assembly of a pear dwarfing rootstock.</title>
        <authorList>
            <person name="Wang F."/>
            <person name="Wang J."/>
            <person name="Li S."/>
            <person name="Zhang Y."/>
            <person name="Fang M."/>
            <person name="Ma L."/>
            <person name="Zhao Y."/>
            <person name="Jiang S."/>
        </authorList>
    </citation>
    <scope>NUCLEOTIDE SEQUENCE [LARGE SCALE GENOMIC DNA]</scope>
</reference>
<evidence type="ECO:0000259" key="3">
    <source>
        <dbReference type="SMART" id="SM00642"/>
    </source>
</evidence>
<dbReference type="AlphaFoldDB" id="A0A5N5F5C8"/>
<protein>
    <submittedName>
        <fullName evidence="4">Pullulanase 1</fullName>
    </submittedName>
</protein>
<evidence type="ECO:0000256" key="1">
    <source>
        <dbReference type="ARBA" id="ARBA00008061"/>
    </source>
</evidence>
<dbReference type="OrthoDB" id="204980at2759"/>
<dbReference type="Pfam" id="PF11852">
    <property type="entry name" value="Pullul_strch_C"/>
    <property type="match status" value="1"/>
</dbReference>
<dbReference type="InterPro" id="IPR024561">
    <property type="entry name" value="Pullul_strch_C"/>
</dbReference>
<evidence type="ECO:0000313" key="5">
    <source>
        <dbReference type="Proteomes" id="UP000327157"/>
    </source>
</evidence>
<dbReference type="CDD" id="cd11341">
    <property type="entry name" value="AmyAc_Pullulanase_LD-like"/>
    <property type="match status" value="1"/>
</dbReference>
<evidence type="ECO:0000256" key="2">
    <source>
        <dbReference type="SAM" id="MobiDB-lite"/>
    </source>
</evidence>
<dbReference type="PANTHER" id="PTHR43002">
    <property type="entry name" value="GLYCOGEN DEBRANCHING ENZYME"/>
    <property type="match status" value="1"/>
</dbReference>
<name>A0A5N5F5C8_9ROSA</name>
<dbReference type="Pfam" id="PF02922">
    <property type="entry name" value="CBM_48"/>
    <property type="match status" value="1"/>
</dbReference>
<dbReference type="NCBIfam" id="TIGR02103">
    <property type="entry name" value="pullul_strch"/>
    <property type="match status" value="1"/>
</dbReference>
<comment type="similarity">
    <text evidence="1">Belongs to the glycosyl hydrolase 13 family.</text>
</comment>
<dbReference type="InterPro" id="IPR017853">
    <property type="entry name" value="GH"/>
</dbReference>
<dbReference type="InterPro" id="IPR006047">
    <property type="entry name" value="GH13_cat_dom"/>
</dbReference>
<keyword evidence="5" id="KW-1185">Reference proteome</keyword>
<dbReference type="Pfam" id="PF17967">
    <property type="entry name" value="Pullulanase_N2"/>
    <property type="match status" value="1"/>
</dbReference>
<dbReference type="GO" id="GO:0005975">
    <property type="term" value="P:carbohydrate metabolic process"/>
    <property type="evidence" value="ECO:0007669"/>
    <property type="project" value="InterPro"/>
</dbReference>